<comment type="caution">
    <text evidence="2">The sequence shown here is derived from an EMBL/GenBank/DDBJ whole genome shotgun (WGS) entry which is preliminary data.</text>
</comment>
<gene>
    <name evidence="2" type="ORF">ACFSB2_15635</name>
</gene>
<dbReference type="InterPro" id="IPR036597">
    <property type="entry name" value="Fido-like_dom_sf"/>
</dbReference>
<feature type="domain" description="Fido" evidence="1">
    <location>
        <begin position="1"/>
        <end position="68"/>
    </location>
</feature>
<dbReference type="PANTHER" id="PTHR13504">
    <property type="entry name" value="FIDO DOMAIN-CONTAINING PROTEIN DDB_G0283145"/>
    <property type="match status" value="1"/>
</dbReference>
<dbReference type="PANTHER" id="PTHR13504:SF38">
    <property type="entry name" value="FIDO DOMAIN-CONTAINING PROTEIN"/>
    <property type="match status" value="1"/>
</dbReference>
<evidence type="ECO:0000259" key="1">
    <source>
        <dbReference type="PROSITE" id="PS51459"/>
    </source>
</evidence>
<keyword evidence="3" id="KW-1185">Reference proteome</keyword>
<proteinExistence type="predicted"/>
<dbReference type="Proteomes" id="UP001597079">
    <property type="component" value="Unassembled WGS sequence"/>
</dbReference>
<dbReference type="RefSeq" id="WP_377944169.1">
    <property type="nucleotide sequence ID" value="NZ_JBHUCX010000044.1"/>
</dbReference>
<organism evidence="2 3">
    <name type="scientific">Alicyclobacillus fodiniaquatilis</name>
    <dbReference type="NCBI Taxonomy" id="1661150"/>
    <lineage>
        <taxon>Bacteria</taxon>
        <taxon>Bacillati</taxon>
        <taxon>Bacillota</taxon>
        <taxon>Bacilli</taxon>
        <taxon>Bacillales</taxon>
        <taxon>Alicyclobacillaceae</taxon>
        <taxon>Alicyclobacillus</taxon>
    </lineage>
</organism>
<sequence>MLHGEFVKNHPFVDGNGRTARLLMNFELMQSGFPPAVIKKEMRPRYYESLDLAHTTGQYEAFVELVTRCVNESLDLYLKRDR</sequence>
<dbReference type="InterPro" id="IPR003812">
    <property type="entry name" value="Fido"/>
</dbReference>
<dbReference type="SUPFAM" id="SSF140931">
    <property type="entry name" value="Fic-like"/>
    <property type="match status" value="1"/>
</dbReference>
<dbReference type="PROSITE" id="PS51459">
    <property type="entry name" value="FIDO"/>
    <property type="match status" value="1"/>
</dbReference>
<evidence type="ECO:0000313" key="3">
    <source>
        <dbReference type="Proteomes" id="UP001597079"/>
    </source>
</evidence>
<reference evidence="3" key="1">
    <citation type="journal article" date="2019" name="Int. J. Syst. Evol. Microbiol.">
        <title>The Global Catalogue of Microorganisms (GCM) 10K type strain sequencing project: providing services to taxonomists for standard genome sequencing and annotation.</title>
        <authorList>
            <consortium name="The Broad Institute Genomics Platform"/>
            <consortium name="The Broad Institute Genome Sequencing Center for Infectious Disease"/>
            <person name="Wu L."/>
            <person name="Ma J."/>
        </authorList>
    </citation>
    <scope>NUCLEOTIDE SEQUENCE [LARGE SCALE GENOMIC DNA]</scope>
    <source>
        <strain evidence="3">CGMCC 1.12286</strain>
    </source>
</reference>
<dbReference type="Gene3D" id="1.10.3290.10">
    <property type="entry name" value="Fido-like domain"/>
    <property type="match status" value="1"/>
</dbReference>
<accession>A0ABW4JIA0</accession>
<evidence type="ECO:0000313" key="2">
    <source>
        <dbReference type="EMBL" id="MFD1676136.1"/>
    </source>
</evidence>
<dbReference type="InterPro" id="IPR040198">
    <property type="entry name" value="Fido_containing"/>
</dbReference>
<dbReference type="EMBL" id="JBHUCX010000044">
    <property type="protein sequence ID" value="MFD1676136.1"/>
    <property type="molecule type" value="Genomic_DNA"/>
</dbReference>
<name>A0ABW4JIA0_9BACL</name>
<dbReference type="Pfam" id="PF02661">
    <property type="entry name" value="Fic"/>
    <property type="match status" value="1"/>
</dbReference>
<protein>
    <submittedName>
        <fullName evidence="2">Fic family protein</fullName>
    </submittedName>
</protein>